<reference evidence="2" key="1">
    <citation type="journal article" date="2023" name="Nat. Commun.">
        <title>Diploid and tetraploid genomes of Acorus and the evolution of monocots.</title>
        <authorList>
            <person name="Ma L."/>
            <person name="Liu K.W."/>
            <person name="Li Z."/>
            <person name="Hsiao Y.Y."/>
            <person name="Qi Y."/>
            <person name="Fu T."/>
            <person name="Tang G.D."/>
            <person name="Zhang D."/>
            <person name="Sun W.H."/>
            <person name="Liu D.K."/>
            <person name="Li Y."/>
            <person name="Chen G.Z."/>
            <person name="Liu X.D."/>
            <person name="Liao X.Y."/>
            <person name="Jiang Y.T."/>
            <person name="Yu X."/>
            <person name="Hao Y."/>
            <person name="Huang J."/>
            <person name="Zhao X.W."/>
            <person name="Ke S."/>
            <person name="Chen Y.Y."/>
            <person name="Wu W.L."/>
            <person name="Hsu J.L."/>
            <person name="Lin Y.F."/>
            <person name="Huang M.D."/>
            <person name="Li C.Y."/>
            <person name="Huang L."/>
            <person name="Wang Z.W."/>
            <person name="Zhao X."/>
            <person name="Zhong W.Y."/>
            <person name="Peng D.H."/>
            <person name="Ahmad S."/>
            <person name="Lan S."/>
            <person name="Zhang J.S."/>
            <person name="Tsai W.C."/>
            <person name="Van de Peer Y."/>
            <person name="Liu Z.J."/>
        </authorList>
    </citation>
    <scope>NUCLEOTIDE SEQUENCE</scope>
    <source>
        <strain evidence="2">CP</strain>
    </source>
</reference>
<dbReference type="AlphaFoldDB" id="A0AAV9EI01"/>
<sequence>MEGEGKLQPVKAACKPLQSQCSTSHLGASYISMPKVPCMATDRETHVRPYPQDRREVREGLHEIVYPPHFLEYPPFDIEQREKTIPKKKKTGRGPRSRGRLLRKSLYKDKLLGRKRWEEREREKIERESSAMVRDGVFQERDVGGGG</sequence>
<evidence type="ECO:0000313" key="2">
    <source>
        <dbReference type="EMBL" id="KAK1313151.1"/>
    </source>
</evidence>
<feature type="compositionally biased region" description="Basic residues" evidence="1">
    <location>
        <begin position="86"/>
        <end position="102"/>
    </location>
</feature>
<evidence type="ECO:0000256" key="1">
    <source>
        <dbReference type="SAM" id="MobiDB-lite"/>
    </source>
</evidence>
<comment type="caution">
    <text evidence="2">The sequence shown here is derived from an EMBL/GenBank/DDBJ whole genome shotgun (WGS) entry which is preliminary data.</text>
</comment>
<evidence type="ECO:0000313" key="3">
    <source>
        <dbReference type="Proteomes" id="UP001180020"/>
    </source>
</evidence>
<proteinExistence type="predicted"/>
<feature type="compositionally biased region" description="Basic and acidic residues" evidence="1">
    <location>
        <begin position="118"/>
        <end position="129"/>
    </location>
</feature>
<dbReference type="Proteomes" id="UP001180020">
    <property type="component" value="Unassembled WGS sequence"/>
</dbReference>
<protein>
    <submittedName>
        <fullName evidence="2">Uncharacterized protein</fullName>
    </submittedName>
</protein>
<organism evidence="2 3">
    <name type="scientific">Acorus calamus</name>
    <name type="common">Sweet flag</name>
    <dbReference type="NCBI Taxonomy" id="4465"/>
    <lineage>
        <taxon>Eukaryota</taxon>
        <taxon>Viridiplantae</taxon>
        <taxon>Streptophyta</taxon>
        <taxon>Embryophyta</taxon>
        <taxon>Tracheophyta</taxon>
        <taxon>Spermatophyta</taxon>
        <taxon>Magnoliopsida</taxon>
        <taxon>Liliopsida</taxon>
        <taxon>Acoraceae</taxon>
        <taxon>Acorus</taxon>
    </lineage>
</organism>
<accession>A0AAV9EI01</accession>
<keyword evidence="3" id="KW-1185">Reference proteome</keyword>
<dbReference type="EMBL" id="JAUJYO010000006">
    <property type="protein sequence ID" value="KAK1313151.1"/>
    <property type="molecule type" value="Genomic_DNA"/>
</dbReference>
<reference evidence="2" key="2">
    <citation type="submission" date="2023-06" db="EMBL/GenBank/DDBJ databases">
        <authorList>
            <person name="Ma L."/>
            <person name="Liu K.-W."/>
            <person name="Li Z."/>
            <person name="Hsiao Y.-Y."/>
            <person name="Qi Y."/>
            <person name="Fu T."/>
            <person name="Tang G."/>
            <person name="Zhang D."/>
            <person name="Sun W.-H."/>
            <person name="Liu D.-K."/>
            <person name="Li Y."/>
            <person name="Chen G.-Z."/>
            <person name="Liu X.-D."/>
            <person name="Liao X.-Y."/>
            <person name="Jiang Y.-T."/>
            <person name="Yu X."/>
            <person name="Hao Y."/>
            <person name="Huang J."/>
            <person name="Zhao X.-W."/>
            <person name="Ke S."/>
            <person name="Chen Y.-Y."/>
            <person name="Wu W.-L."/>
            <person name="Hsu J.-L."/>
            <person name="Lin Y.-F."/>
            <person name="Huang M.-D."/>
            <person name="Li C.-Y."/>
            <person name="Huang L."/>
            <person name="Wang Z.-W."/>
            <person name="Zhao X."/>
            <person name="Zhong W.-Y."/>
            <person name="Peng D.-H."/>
            <person name="Ahmad S."/>
            <person name="Lan S."/>
            <person name="Zhang J.-S."/>
            <person name="Tsai W.-C."/>
            <person name="Van De Peer Y."/>
            <person name="Liu Z.-J."/>
        </authorList>
    </citation>
    <scope>NUCLEOTIDE SEQUENCE</scope>
    <source>
        <strain evidence="2">CP</strain>
        <tissue evidence="2">Leaves</tissue>
    </source>
</reference>
<name>A0AAV9EI01_ACOCL</name>
<feature type="compositionally biased region" description="Basic and acidic residues" evidence="1">
    <location>
        <begin position="137"/>
        <end position="147"/>
    </location>
</feature>
<feature type="region of interest" description="Disordered" evidence="1">
    <location>
        <begin position="77"/>
        <end position="102"/>
    </location>
</feature>
<feature type="region of interest" description="Disordered" evidence="1">
    <location>
        <begin position="118"/>
        <end position="147"/>
    </location>
</feature>
<gene>
    <name evidence="2" type="ORF">QJS10_CPA06g01193</name>
</gene>